<dbReference type="Pfam" id="PF03466">
    <property type="entry name" value="LysR_substrate"/>
    <property type="match status" value="1"/>
</dbReference>
<dbReference type="InterPro" id="IPR036388">
    <property type="entry name" value="WH-like_DNA-bd_sf"/>
</dbReference>
<dbReference type="InterPro" id="IPR000847">
    <property type="entry name" value="LysR_HTH_N"/>
</dbReference>
<dbReference type="GO" id="GO:0006351">
    <property type="term" value="P:DNA-templated transcription"/>
    <property type="evidence" value="ECO:0007669"/>
    <property type="project" value="TreeGrafter"/>
</dbReference>
<dbReference type="Gene3D" id="3.40.190.10">
    <property type="entry name" value="Periplasmic binding protein-like II"/>
    <property type="match status" value="2"/>
</dbReference>
<dbReference type="GO" id="GO:0043565">
    <property type="term" value="F:sequence-specific DNA binding"/>
    <property type="evidence" value="ECO:0007669"/>
    <property type="project" value="TreeGrafter"/>
</dbReference>
<dbReference type="PANTHER" id="PTHR30537:SF79">
    <property type="entry name" value="TRANSCRIPTIONAL REGULATOR-RELATED"/>
    <property type="match status" value="1"/>
</dbReference>
<gene>
    <name evidence="6" type="ORF">AC244_20870</name>
</gene>
<sequence>MRDLNAIHLNGLRAVEAVGRLGSLAAASDELGVTPGAVSQQIAKTEAQLGRILFERTSRGLVVTDFGRLFLARLSNAFGELAEAVASARRRDESVLTISVAPVFAARWLVYRLNRFAERHPDIRLRIDATTRLVNLDTSDVDVGIRVGEGRWPGVKSELLLEQEVFPVCSPAMAENLREPADILKMPAVIDGHSMFTWEVWLREVGLSGAELGVRHTFNEASLVLDAAIAGQGVMLAWQTLAGFAVTEGSLVVPFGIRAKTGFGHYFVSSPSRRESKAATAFKRWVRDEVEEGMRLLDLKAPRTRFKPSPAKD</sequence>
<evidence type="ECO:0000313" key="6">
    <source>
        <dbReference type="EMBL" id="KOF16724.1"/>
    </source>
</evidence>
<protein>
    <submittedName>
        <fullName evidence="6">LysR family transcriptional regulator</fullName>
    </submittedName>
</protein>
<evidence type="ECO:0000256" key="1">
    <source>
        <dbReference type="ARBA" id="ARBA00009437"/>
    </source>
</evidence>
<dbReference type="InterPro" id="IPR058163">
    <property type="entry name" value="LysR-type_TF_proteobact-type"/>
</dbReference>
<dbReference type="SUPFAM" id="SSF46785">
    <property type="entry name" value="Winged helix' DNA-binding domain"/>
    <property type="match status" value="1"/>
</dbReference>
<keyword evidence="2" id="KW-0805">Transcription regulation</keyword>
<dbReference type="RefSeq" id="WP_053250723.1">
    <property type="nucleotide sequence ID" value="NZ_LGAP01000015.1"/>
</dbReference>
<dbReference type="PANTHER" id="PTHR30537">
    <property type="entry name" value="HTH-TYPE TRANSCRIPTIONAL REGULATOR"/>
    <property type="match status" value="1"/>
</dbReference>
<comment type="similarity">
    <text evidence="1">Belongs to the LysR transcriptional regulatory family.</text>
</comment>
<dbReference type="PROSITE" id="PS50931">
    <property type="entry name" value="HTH_LYSR"/>
    <property type="match status" value="1"/>
</dbReference>
<evidence type="ECO:0000259" key="5">
    <source>
        <dbReference type="PROSITE" id="PS50931"/>
    </source>
</evidence>
<dbReference type="CDD" id="cd08432">
    <property type="entry name" value="PBP2_GcdR_TrpI_HvrB_AmpR_like"/>
    <property type="match status" value="1"/>
</dbReference>
<organism evidence="6 7">
    <name type="scientific">Ensifer adhaerens</name>
    <name type="common">Sinorhizobium morelense</name>
    <dbReference type="NCBI Taxonomy" id="106592"/>
    <lineage>
        <taxon>Bacteria</taxon>
        <taxon>Pseudomonadati</taxon>
        <taxon>Pseudomonadota</taxon>
        <taxon>Alphaproteobacteria</taxon>
        <taxon>Hyphomicrobiales</taxon>
        <taxon>Rhizobiaceae</taxon>
        <taxon>Sinorhizobium/Ensifer group</taxon>
        <taxon>Ensifer</taxon>
    </lineage>
</organism>
<accession>A0A0L8BQD7</accession>
<dbReference type="OrthoDB" id="9793571at2"/>
<dbReference type="InterPro" id="IPR036390">
    <property type="entry name" value="WH_DNA-bd_sf"/>
</dbReference>
<dbReference type="InterPro" id="IPR005119">
    <property type="entry name" value="LysR_subst-bd"/>
</dbReference>
<keyword evidence="4" id="KW-0804">Transcription</keyword>
<dbReference type="Pfam" id="PF00126">
    <property type="entry name" value="HTH_1"/>
    <property type="match status" value="1"/>
</dbReference>
<comment type="caution">
    <text evidence="6">The sequence shown here is derived from an EMBL/GenBank/DDBJ whole genome shotgun (WGS) entry which is preliminary data.</text>
</comment>
<dbReference type="AlphaFoldDB" id="A0A0L8BQD7"/>
<dbReference type="GO" id="GO:0003700">
    <property type="term" value="F:DNA-binding transcription factor activity"/>
    <property type="evidence" value="ECO:0007669"/>
    <property type="project" value="InterPro"/>
</dbReference>
<evidence type="ECO:0000313" key="7">
    <source>
        <dbReference type="Proteomes" id="UP000037425"/>
    </source>
</evidence>
<evidence type="ECO:0000256" key="3">
    <source>
        <dbReference type="ARBA" id="ARBA00023125"/>
    </source>
</evidence>
<dbReference type="EMBL" id="LGAP01000015">
    <property type="protein sequence ID" value="KOF16724.1"/>
    <property type="molecule type" value="Genomic_DNA"/>
</dbReference>
<evidence type="ECO:0000256" key="2">
    <source>
        <dbReference type="ARBA" id="ARBA00023015"/>
    </source>
</evidence>
<dbReference type="Proteomes" id="UP000037425">
    <property type="component" value="Unassembled WGS sequence"/>
</dbReference>
<evidence type="ECO:0000256" key="4">
    <source>
        <dbReference type="ARBA" id="ARBA00023163"/>
    </source>
</evidence>
<feature type="domain" description="HTH lysR-type" evidence="5">
    <location>
        <begin position="7"/>
        <end position="64"/>
    </location>
</feature>
<name>A0A0L8BQD7_ENSAD</name>
<dbReference type="Gene3D" id="1.10.10.10">
    <property type="entry name" value="Winged helix-like DNA-binding domain superfamily/Winged helix DNA-binding domain"/>
    <property type="match status" value="1"/>
</dbReference>
<reference evidence="7" key="1">
    <citation type="submission" date="2015-07" db="EMBL/GenBank/DDBJ databases">
        <title>Whole genome sequence of an Ensifer adhaerens strain isolated from a cave pool in the Wind Cave National Park.</title>
        <authorList>
            <person name="Eng W.W.H."/>
            <person name="Gan H.M."/>
            <person name="Barton H.A."/>
            <person name="Savka M.A."/>
        </authorList>
    </citation>
    <scope>NUCLEOTIDE SEQUENCE [LARGE SCALE GENOMIC DNA]</scope>
    <source>
        <strain evidence="7">SD006</strain>
    </source>
</reference>
<dbReference type="SUPFAM" id="SSF53850">
    <property type="entry name" value="Periplasmic binding protein-like II"/>
    <property type="match status" value="1"/>
</dbReference>
<dbReference type="PATRIC" id="fig|106592.7.peg.2012"/>
<keyword evidence="3" id="KW-0238">DNA-binding</keyword>
<proteinExistence type="inferred from homology"/>